<evidence type="ECO:0000256" key="4">
    <source>
        <dbReference type="ARBA" id="ARBA00019170"/>
    </source>
</evidence>
<name>A0ABM3YQD3_PANGU</name>
<feature type="chain" id="PRO_5046410861" description="Sepiapterin reductase" evidence="9">
    <location>
        <begin position="17"/>
        <end position="391"/>
    </location>
</feature>
<evidence type="ECO:0000256" key="7">
    <source>
        <dbReference type="ARBA" id="ARBA00023002"/>
    </source>
</evidence>
<sequence length="391" mass="41121">WAFSLAHLACLDWAKAFSPKAQRSHQDSQSPPFIPQKSRVSPKADAQGSLACHWVDSPLPPSSGAARTSQGDAEQKQPKSRTGPWSLLVVQAPLQLLSASSDAAAVPGFLGAPSAGAAGAGAAALGSRWEPGRGWGRTACIVTGASRGLGRSLARLLAARLPPGSALLLVARSAGPLGRLEGELRAAWPGLLVRALPADLGSEQGLRRVAEAGRALRGAGDPQRLLLINNAASLGDVSKTFSDFSEPGNVNSYLNLNVTSALCLTASVLKAFPAQPGFSRLVVNISSLCALKPFKSWTLYCTGKAARDMMFQVLAAEEPDVRVLNYAPGPLDTSMQEEARSLSADPELRQAFLHLKESGELIDCDVSAHKLLDLLVANTFESGAHVDFYDT</sequence>
<evidence type="ECO:0000256" key="6">
    <source>
        <dbReference type="ARBA" id="ARBA00022857"/>
    </source>
</evidence>
<proteinExistence type="inferred from homology"/>
<dbReference type="PANTHER" id="PTHR44085">
    <property type="entry name" value="SEPIAPTERIN REDUCTASE"/>
    <property type="match status" value="1"/>
</dbReference>
<keyword evidence="10" id="KW-1185">Reference proteome</keyword>
<dbReference type="NCBIfam" id="TIGR01500">
    <property type="entry name" value="sepiapter_red"/>
    <property type="match status" value="1"/>
</dbReference>
<accession>A0ABM3YQD3</accession>
<dbReference type="InterPro" id="IPR006393">
    <property type="entry name" value="Sepiapterin_red"/>
</dbReference>
<evidence type="ECO:0000256" key="5">
    <source>
        <dbReference type="ARBA" id="ARBA00022490"/>
    </source>
</evidence>
<keyword evidence="9" id="KW-0732">Signal</keyword>
<dbReference type="PANTHER" id="PTHR44085:SF2">
    <property type="entry name" value="SEPIAPTERIN REDUCTASE"/>
    <property type="match status" value="1"/>
</dbReference>
<feature type="non-terminal residue" evidence="11">
    <location>
        <position position="1"/>
    </location>
</feature>
<evidence type="ECO:0000313" key="10">
    <source>
        <dbReference type="Proteomes" id="UP001652622"/>
    </source>
</evidence>
<keyword evidence="7" id="KW-0560">Oxidoreductase</keyword>
<dbReference type="SUPFAM" id="SSF51735">
    <property type="entry name" value="NAD(P)-binding Rossmann-fold domains"/>
    <property type="match status" value="1"/>
</dbReference>
<dbReference type="RefSeq" id="XP_060538330.1">
    <property type="nucleotide sequence ID" value="XM_060682347.1"/>
</dbReference>
<dbReference type="InterPro" id="IPR036291">
    <property type="entry name" value="NAD(P)-bd_dom_sf"/>
</dbReference>
<dbReference type="InterPro" id="IPR051721">
    <property type="entry name" value="Biopterin_syn/organic_redct"/>
</dbReference>
<keyword evidence="6" id="KW-0521">NADP</keyword>
<evidence type="ECO:0000256" key="8">
    <source>
        <dbReference type="SAM" id="MobiDB-lite"/>
    </source>
</evidence>
<evidence type="ECO:0000256" key="9">
    <source>
        <dbReference type="SAM" id="SignalP"/>
    </source>
</evidence>
<dbReference type="GeneID" id="117670686"/>
<keyword evidence="5" id="KW-0963">Cytoplasm</keyword>
<evidence type="ECO:0000256" key="1">
    <source>
        <dbReference type="ARBA" id="ARBA00004496"/>
    </source>
</evidence>
<feature type="region of interest" description="Disordered" evidence="8">
    <location>
        <begin position="20"/>
        <end position="47"/>
    </location>
</feature>
<dbReference type="InterPro" id="IPR002347">
    <property type="entry name" value="SDR_fam"/>
</dbReference>
<dbReference type="CDD" id="cd05367">
    <property type="entry name" value="SPR-like_SDR_c"/>
    <property type="match status" value="1"/>
</dbReference>
<evidence type="ECO:0000256" key="3">
    <source>
        <dbReference type="ARBA" id="ARBA00013075"/>
    </source>
</evidence>
<dbReference type="EC" id="1.1.1.153" evidence="3"/>
<protein>
    <recommendedName>
        <fullName evidence="4">Sepiapterin reductase</fullName>
        <ecNumber evidence="3">1.1.1.153</ecNumber>
    </recommendedName>
</protein>
<dbReference type="Gene3D" id="3.40.50.720">
    <property type="entry name" value="NAD(P)-binding Rossmann-like Domain"/>
    <property type="match status" value="1"/>
</dbReference>
<evidence type="ECO:0000313" key="11">
    <source>
        <dbReference type="RefSeq" id="XP_060538330.1"/>
    </source>
</evidence>
<feature type="region of interest" description="Disordered" evidence="8">
    <location>
        <begin position="60"/>
        <end position="84"/>
    </location>
</feature>
<feature type="signal peptide" evidence="9">
    <location>
        <begin position="1"/>
        <end position="16"/>
    </location>
</feature>
<evidence type="ECO:0000256" key="2">
    <source>
        <dbReference type="ARBA" id="ARBA00010483"/>
    </source>
</evidence>
<gene>
    <name evidence="11" type="primary">SPR</name>
</gene>
<dbReference type="Pfam" id="PF00106">
    <property type="entry name" value="adh_short"/>
    <property type="match status" value="1"/>
</dbReference>
<comment type="subcellular location">
    <subcellularLocation>
        <location evidence="1">Cytoplasm</location>
    </subcellularLocation>
</comment>
<organism evidence="10 11">
    <name type="scientific">Pantherophis guttatus</name>
    <name type="common">Corn snake</name>
    <name type="synonym">Elaphe guttata</name>
    <dbReference type="NCBI Taxonomy" id="94885"/>
    <lineage>
        <taxon>Eukaryota</taxon>
        <taxon>Metazoa</taxon>
        <taxon>Chordata</taxon>
        <taxon>Craniata</taxon>
        <taxon>Vertebrata</taxon>
        <taxon>Euteleostomi</taxon>
        <taxon>Lepidosauria</taxon>
        <taxon>Squamata</taxon>
        <taxon>Bifurcata</taxon>
        <taxon>Unidentata</taxon>
        <taxon>Episquamata</taxon>
        <taxon>Toxicofera</taxon>
        <taxon>Serpentes</taxon>
        <taxon>Colubroidea</taxon>
        <taxon>Colubridae</taxon>
        <taxon>Colubrinae</taxon>
        <taxon>Pantherophis</taxon>
    </lineage>
</organism>
<comment type="similarity">
    <text evidence="2">Belongs to the sepiapterin reductase family.</text>
</comment>
<reference evidence="11" key="1">
    <citation type="submission" date="2025-08" db="UniProtKB">
        <authorList>
            <consortium name="RefSeq"/>
        </authorList>
    </citation>
    <scope>IDENTIFICATION</scope>
    <source>
        <tissue evidence="11">Blood</tissue>
    </source>
</reference>
<dbReference type="PRINTS" id="PR00081">
    <property type="entry name" value="GDHRDH"/>
</dbReference>
<dbReference type="Proteomes" id="UP001652622">
    <property type="component" value="Unplaced"/>
</dbReference>